<dbReference type="InterPro" id="IPR007372">
    <property type="entry name" value="Lipid/polyisoprenoid-bd_YceI"/>
</dbReference>
<dbReference type="SMART" id="SM00867">
    <property type="entry name" value="YceI"/>
    <property type="match status" value="1"/>
</dbReference>
<accession>A0A5Q5CKR3</accession>
<dbReference type="SUPFAM" id="SSF101874">
    <property type="entry name" value="YceI-like"/>
    <property type="match status" value="1"/>
</dbReference>
<dbReference type="KEGG" id="mjl:Mjls_4193"/>
<dbReference type="Gene3D" id="2.40.128.110">
    <property type="entry name" value="Lipid/polyisoprenoid-binding, YceI-like"/>
    <property type="match status" value="1"/>
</dbReference>
<dbReference type="PANTHER" id="PTHR34406">
    <property type="entry name" value="PROTEIN YCEI"/>
    <property type="match status" value="1"/>
</dbReference>
<dbReference type="AlphaFoldDB" id="A0A5Q5CKR3"/>
<comment type="similarity">
    <text evidence="1">Belongs to the UPF0312 family.</text>
</comment>
<reference evidence="3" key="1">
    <citation type="submission" date="2007-02" db="EMBL/GenBank/DDBJ databases">
        <title>Complete sequence of Mycobacterium sp. JLS.</title>
        <authorList>
            <consortium name="US DOE Joint Genome Institute"/>
            <person name="Copeland A."/>
            <person name="Lucas S."/>
            <person name="Lapidus A."/>
            <person name="Barry K."/>
            <person name="Detter J.C."/>
            <person name="Glavina del Rio T."/>
            <person name="Hammon N."/>
            <person name="Israni S."/>
            <person name="Dalin E."/>
            <person name="Tice H."/>
            <person name="Pitluck S."/>
            <person name="Chain P."/>
            <person name="Malfatti S."/>
            <person name="Shin M."/>
            <person name="Vergez L."/>
            <person name="Schmutz J."/>
            <person name="Larimer F."/>
            <person name="Land M."/>
            <person name="Hauser L."/>
            <person name="Kyrpides N."/>
            <person name="Mikhailova N."/>
            <person name="Miller C.D."/>
            <person name="Anderson A.J."/>
            <person name="Sims R.C."/>
            <person name="Richardson P."/>
        </authorList>
    </citation>
    <scope>NUCLEOTIDE SEQUENCE [LARGE SCALE GENOMIC DNA]</scope>
    <source>
        <strain evidence="3">JLS</strain>
    </source>
</reference>
<evidence type="ECO:0000256" key="1">
    <source>
        <dbReference type="ARBA" id="ARBA00008812"/>
    </source>
</evidence>
<dbReference type="InterPro" id="IPR036761">
    <property type="entry name" value="TTHA0802/YceI-like_sf"/>
</dbReference>
<gene>
    <name evidence="3" type="ordered locus">Mjls_4193</name>
</gene>
<protein>
    <submittedName>
        <fullName evidence="3">YceI family protein</fullName>
    </submittedName>
</protein>
<dbReference type="PANTHER" id="PTHR34406:SF1">
    <property type="entry name" value="PROTEIN YCEI"/>
    <property type="match status" value="1"/>
</dbReference>
<dbReference type="EMBL" id="CP000580">
    <property type="protein sequence ID" value="ABN99965.1"/>
    <property type="molecule type" value="Genomic_DNA"/>
</dbReference>
<name>A0A5Q5CKR3_MYCSJ</name>
<evidence type="ECO:0000259" key="2">
    <source>
        <dbReference type="SMART" id="SM00867"/>
    </source>
</evidence>
<dbReference type="Pfam" id="PF04264">
    <property type="entry name" value="YceI"/>
    <property type="match status" value="1"/>
</dbReference>
<organism evidence="3">
    <name type="scientific">Mycobacterium sp. (strain JLS)</name>
    <dbReference type="NCBI Taxonomy" id="164757"/>
    <lineage>
        <taxon>Bacteria</taxon>
        <taxon>Bacillati</taxon>
        <taxon>Actinomycetota</taxon>
        <taxon>Actinomycetes</taxon>
        <taxon>Mycobacteriales</taxon>
        <taxon>Mycobacteriaceae</taxon>
        <taxon>Mycobacterium</taxon>
    </lineage>
</organism>
<feature type="domain" description="Lipid/polyisoprenoid-binding YceI-like" evidence="2">
    <location>
        <begin position="15"/>
        <end position="182"/>
    </location>
</feature>
<evidence type="ECO:0000313" key="3">
    <source>
        <dbReference type="EMBL" id="ABN99965.1"/>
    </source>
</evidence>
<sequence>MSSATSEIPGYMPGMWPVDTVRSELKFSVGHLGLHTVHGTLAVRGRIVVAEDPLDSSVTATIDLGSVRTGSKGRDSAILSAHLVDVDKHPTATYRSTGIAAGLGPGEYLMSGELTFLDVTRQVPLRIRLERFAPGDGRPRPIVTGRAEFLRRDFGFVYQVRPKFLDRAISQTVTVDIRLEGSPTASSEGTGH</sequence>
<proteinExistence type="inferred from homology"/>